<gene>
    <name evidence="1" type="ordered locus">UCYN_07560</name>
</gene>
<sequence length="33" mass="4040">MTQIREKLDVQENTMYKITKSFIHSIFEKKKSH</sequence>
<reference evidence="1 2" key="1">
    <citation type="journal article" date="2010" name="Nature">
        <title>Metabolic streamlining in an open-ocean nitrogen-fixing cyanobacterium.</title>
        <authorList>
            <person name="Tripp H.J."/>
            <person name="Bench S.R."/>
            <person name="Turk K.A."/>
            <person name="Foster R.A."/>
            <person name="Desany B.A."/>
            <person name="Niazi F."/>
            <person name="Affourtit J.P."/>
            <person name="Zehr J.P."/>
        </authorList>
    </citation>
    <scope>NUCLEOTIDE SEQUENCE [LARGE SCALE GENOMIC DNA]</scope>
    <source>
        <strain evidence="2">ALOHA</strain>
    </source>
</reference>
<dbReference type="EMBL" id="CP001842">
    <property type="protein sequence ID" value="ADB95450.1"/>
    <property type="molecule type" value="Genomic_DNA"/>
</dbReference>
<proteinExistence type="predicted"/>
<dbReference type="AlphaFoldDB" id="D3EPQ0"/>
<dbReference type="KEGG" id="cyu:UCYN_07560"/>
<accession>D3EPQ0</accession>
<name>D3EPQ0_ATETH</name>
<organism evidence="2">
    <name type="scientific">Atelocyanobacterium thalassa (isolate ALOHA)</name>
    <dbReference type="NCBI Taxonomy" id="1453429"/>
    <lineage>
        <taxon>Bacteria</taxon>
        <taxon>Bacillati</taxon>
        <taxon>Cyanobacteriota</taxon>
        <taxon>Cyanophyceae</taxon>
        <taxon>Oscillatoriophycideae</taxon>
        <taxon>Chroococcales</taxon>
        <taxon>Aphanothecaceae</taxon>
        <taxon>Candidatus Atelocyanobacterium</taxon>
        <taxon>Candidatus Atelocyanobacterium thalassae</taxon>
    </lineage>
</organism>
<keyword evidence="2" id="KW-1185">Reference proteome</keyword>
<evidence type="ECO:0000313" key="2">
    <source>
        <dbReference type="Proteomes" id="UP000001405"/>
    </source>
</evidence>
<dbReference type="Proteomes" id="UP000001405">
    <property type="component" value="Chromosome"/>
</dbReference>
<protein>
    <submittedName>
        <fullName evidence="1">Uncharacterized protein</fullName>
    </submittedName>
</protein>
<evidence type="ECO:0000313" key="1">
    <source>
        <dbReference type="EMBL" id="ADB95450.1"/>
    </source>
</evidence>
<dbReference type="STRING" id="1453429.UCYN_07560"/>
<dbReference type="HOGENOM" id="CLU_3381119_0_0_3"/>